<evidence type="ECO:0000313" key="2">
    <source>
        <dbReference type="EMBL" id="OBK86360.1"/>
    </source>
</evidence>
<dbReference type="InterPro" id="IPR007421">
    <property type="entry name" value="Schlafen_AlbA_2_dom"/>
</dbReference>
<reference evidence="3" key="1">
    <citation type="submission" date="2016-06" db="EMBL/GenBank/DDBJ databases">
        <authorList>
            <person name="Sutton G."/>
            <person name="Brinkac L."/>
            <person name="Sanka R."/>
            <person name="Adams M."/>
            <person name="Lau E."/>
            <person name="Garcia-Basteiro A."/>
            <person name="Lopez-Varela E."/>
            <person name="Palencia S."/>
        </authorList>
    </citation>
    <scope>NUCLEOTIDE SEQUENCE [LARGE SCALE GENOMIC DNA]</scope>
    <source>
        <strain evidence="3">1274684.2</strain>
    </source>
</reference>
<dbReference type="EMBL" id="LZMF01000093">
    <property type="protein sequence ID" value="OBK86360.1"/>
    <property type="molecule type" value="Genomic_DNA"/>
</dbReference>
<protein>
    <recommendedName>
        <fullName evidence="1">Schlafen AlbA-2 domain-containing protein</fullName>
    </recommendedName>
</protein>
<dbReference type="InterPro" id="IPR038461">
    <property type="entry name" value="Schlafen_AlbA_2_dom_sf"/>
</dbReference>
<dbReference type="Pfam" id="PF04326">
    <property type="entry name" value="SLFN_AlbA_2"/>
    <property type="match status" value="1"/>
</dbReference>
<organism evidence="2 3">
    <name type="scientific">Mycolicibacter sinensis (strain JDM601)</name>
    <name type="common">Mycobacterium sinense</name>
    <dbReference type="NCBI Taxonomy" id="875328"/>
    <lineage>
        <taxon>Bacteria</taxon>
        <taxon>Bacillati</taxon>
        <taxon>Actinomycetota</taxon>
        <taxon>Actinomycetes</taxon>
        <taxon>Mycobacteriales</taxon>
        <taxon>Mycobacteriaceae</taxon>
        <taxon>Mycolicibacter</taxon>
    </lineage>
</organism>
<proteinExistence type="predicted"/>
<gene>
    <name evidence="2" type="ORF">A5648_05945</name>
</gene>
<name>A0A1A3TUP0_MYCSD</name>
<dbReference type="Proteomes" id="UP000093759">
    <property type="component" value="Unassembled WGS sequence"/>
</dbReference>
<dbReference type="Gene3D" id="3.30.950.30">
    <property type="entry name" value="Schlafen, AAA domain"/>
    <property type="match status" value="1"/>
</dbReference>
<dbReference type="AlphaFoldDB" id="A0A1A3TUP0"/>
<dbReference type="RefSeq" id="WP_065025180.1">
    <property type="nucleotide sequence ID" value="NZ_LZMF01000093.1"/>
</dbReference>
<accession>A0A1A3TUP0</accession>
<evidence type="ECO:0000313" key="3">
    <source>
        <dbReference type="Proteomes" id="UP000093759"/>
    </source>
</evidence>
<sequence>MIVPDGRTDSEKLRQLLAAPEETHLDFKAGVDFSITKDRMEFVKDAVTMANRPPGGYIVIGVDDRTGAHSTPAGSLGDPRQFDGANLNQQVRAFIEGETQIVSQIHEIDGYDFVLVWIPHHRSGLPVPMKCTGQYRNDKGRDVLVFREGDILVREGPANVPLRLAHWNDILREHDAKVRADAEKTAQAMLRTFLEERGRAMAPNKPPPLLMDMDNSTFAAAVLVHLEDSDGRR</sequence>
<feature type="domain" description="Schlafen AlbA-2" evidence="1">
    <location>
        <begin position="21"/>
        <end position="157"/>
    </location>
</feature>
<evidence type="ECO:0000259" key="1">
    <source>
        <dbReference type="Pfam" id="PF04326"/>
    </source>
</evidence>
<comment type="caution">
    <text evidence="2">The sequence shown here is derived from an EMBL/GenBank/DDBJ whole genome shotgun (WGS) entry which is preliminary data.</text>
</comment>